<dbReference type="Gene3D" id="3.90.190.10">
    <property type="entry name" value="Protein tyrosine phosphatase superfamily"/>
    <property type="match status" value="1"/>
</dbReference>
<dbReference type="AlphaFoldDB" id="A0A0F4KYK0"/>
<dbReference type="InterPro" id="IPR016130">
    <property type="entry name" value="Tyr_Pase_AS"/>
</dbReference>
<proteinExistence type="inferred from homology"/>
<sequence length="254" mass="29697">MQRIFKFSQTYNFRELGGYPTQDQRQIRSHKILRAAYLTQLTTSELQQLHNYGLRYIIDLRSDYERQQWPDPTADFLTTIHLPLYAQNIDDHLYQALPAQDKYDNLPGIYQQVVLDPTAQKVFYQFFQILLHNDQPRQAVVFHCSAGKDRTGIMAILFLLLMQVPQKYITQDYLLSNLMYQNKIDLSSLNNPNNQTIKKMNFTQADQAAVTAINKAILATYHTWNNFQEQILGLSSADYQKLRAIYTQKQTSSQ</sequence>
<name>A0A0F4KYK0_9LACO</name>
<dbReference type="HOGENOM" id="CLU_057546_0_2_9"/>
<dbReference type="OrthoDB" id="1188001at2"/>
<evidence type="ECO:0000256" key="1">
    <source>
        <dbReference type="ARBA" id="ARBA00009580"/>
    </source>
</evidence>
<dbReference type="EMBL" id="JXBZ01000002">
    <property type="protein sequence ID" value="KJY51088.1"/>
    <property type="molecule type" value="Genomic_DNA"/>
</dbReference>
<dbReference type="PROSITE" id="PS00383">
    <property type="entry name" value="TYR_PHOSPHATASE_1"/>
    <property type="match status" value="1"/>
</dbReference>
<evidence type="ECO:0000313" key="3">
    <source>
        <dbReference type="EMBL" id="KJY51088.1"/>
    </source>
</evidence>
<dbReference type="RefSeq" id="WP_045922046.1">
    <property type="nucleotide sequence ID" value="NZ_JBHTHW010000004.1"/>
</dbReference>
<organism evidence="3 4">
    <name type="scientific">Bombilactobacillus mellis</name>
    <dbReference type="NCBI Taxonomy" id="1218508"/>
    <lineage>
        <taxon>Bacteria</taxon>
        <taxon>Bacillati</taxon>
        <taxon>Bacillota</taxon>
        <taxon>Bacilli</taxon>
        <taxon>Lactobacillales</taxon>
        <taxon>Lactobacillaceae</taxon>
        <taxon>Bombilactobacillus</taxon>
    </lineage>
</organism>
<dbReference type="InterPro" id="IPR000387">
    <property type="entry name" value="Tyr_Pase_dom"/>
</dbReference>
<dbReference type="PANTHER" id="PTHR31126:SF1">
    <property type="entry name" value="TYROSINE SPECIFIC PROTEIN PHOSPHATASES DOMAIN-CONTAINING PROTEIN"/>
    <property type="match status" value="1"/>
</dbReference>
<dbReference type="InterPro" id="IPR026893">
    <property type="entry name" value="Tyr/Ser_Pase_IphP-type"/>
</dbReference>
<dbReference type="Proteomes" id="UP000033695">
    <property type="component" value="Unassembled WGS sequence"/>
</dbReference>
<dbReference type="STRING" id="1218508.JG29_01310"/>
<dbReference type="InterPro" id="IPR029021">
    <property type="entry name" value="Prot-tyrosine_phosphatase-like"/>
</dbReference>
<accession>A0A0F4KYK0</accession>
<dbReference type="GO" id="GO:0004721">
    <property type="term" value="F:phosphoprotein phosphatase activity"/>
    <property type="evidence" value="ECO:0007669"/>
    <property type="project" value="InterPro"/>
</dbReference>
<dbReference type="SUPFAM" id="SSF52799">
    <property type="entry name" value="(Phosphotyrosine protein) phosphatases II"/>
    <property type="match status" value="1"/>
</dbReference>
<dbReference type="PATRIC" id="fig|1218508.4.peg.135"/>
<dbReference type="PANTHER" id="PTHR31126">
    <property type="entry name" value="TYROSINE-PROTEIN PHOSPHATASE"/>
    <property type="match status" value="1"/>
</dbReference>
<protein>
    <recommendedName>
        <fullName evidence="2">Tyrosine specific protein phosphatases domain-containing protein</fullName>
    </recommendedName>
</protein>
<evidence type="ECO:0000313" key="4">
    <source>
        <dbReference type="Proteomes" id="UP000033695"/>
    </source>
</evidence>
<evidence type="ECO:0000259" key="2">
    <source>
        <dbReference type="PROSITE" id="PS50056"/>
    </source>
</evidence>
<dbReference type="Pfam" id="PF13350">
    <property type="entry name" value="Y_phosphatase3"/>
    <property type="match status" value="1"/>
</dbReference>
<dbReference type="PROSITE" id="PS50056">
    <property type="entry name" value="TYR_PHOSPHATASE_2"/>
    <property type="match status" value="1"/>
</dbReference>
<feature type="domain" description="Tyrosine specific protein phosphatases" evidence="2">
    <location>
        <begin position="121"/>
        <end position="160"/>
    </location>
</feature>
<reference evidence="3 4" key="1">
    <citation type="submission" date="2014-12" db="EMBL/GenBank/DDBJ databases">
        <title>Comparative genomics of the lactic acid bacteria isolated from the honey bee gut.</title>
        <authorList>
            <person name="Ellegaard K.M."/>
            <person name="Tamarit D."/>
            <person name="Javelind E."/>
            <person name="Olofsson T."/>
            <person name="Andersson S.G."/>
            <person name="Vasquez A."/>
        </authorList>
    </citation>
    <scope>NUCLEOTIDE SEQUENCE [LARGE SCALE GENOMIC DNA]</scope>
    <source>
        <strain evidence="3 4">Hon2</strain>
    </source>
</reference>
<comment type="caution">
    <text evidence="3">The sequence shown here is derived from an EMBL/GenBank/DDBJ whole genome shotgun (WGS) entry which is preliminary data.</text>
</comment>
<comment type="similarity">
    <text evidence="1">Belongs to the protein-tyrosine phosphatase family.</text>
</comment>
<keyword evidence="4" id="KW-1185">Reference proteome</keyword>
<gene>
    <name evidence="3" type="ORF">JG29_01310</name>
</gene>